<dbReference type="AlphaFoldDB" id="A0AAE0UHD3"/>
<organism evidence="2 3">
    <name type="scientific">Sordaria brevicollis</name>
    <dbReference type="NCBI Taxonomy" id="83679"/>
    <lineage>
        <taxon>Eukaryota</taxon>
        <taxon>Fungi</taxon>
        <taxon>Dikarya</taxon>
        <taxon>Ascomycota</taxon>
        <taxon>Pezizomycotina</taxon>
        <taxon>Sordariomycetes</taxon>
        <taxon>Sordariomycetidae</taxon>
        <taxon>Sordariales</taxon>
        <taxon>Sordariaceae</taxon>
        <taxon>Sordaria</taxon>
    </lineage>
</organism>
<evidence type="ECO:0000313" key="3">
    <source>
        <dbReference type="Proteomes" id="UP001281003"/>
    </source>
</evidence>
<name>A0AAE0UHD3_SORBR</name>
<gene>
    <name evidence="2" type="ORF">B0T20DRAFT_486595</name>
</gene>
<comment type="caution">
    <text evidence="2">The sequence shown here is derived from an EMBL/GenBank/DDBJ whole genome shotgun (WGS) entry which is preliminary data.</text>
</comment>
<evidence type="ECO:0000256" key="1">
    <source>
        <dbReference type="SAM" id="MobiDB-lite"/>
    </source>
</evidence>
<dbReference type="Proteomes" id="UP001281003">
    <property type="component" value="Unassembled WGS sequence"/>
</dbReference>
<reference evidence="2" key="1">
    <citation type="journal article" date="2023" name="Mol. Phylogenet. Evol.">
        <title>Genome-scale phylogeny and comparative genomics of the fungal order Sordariales.</title>
        <authorList>
            <person name="Hensen N."/>
            <person name="Bonometti L."/>
            <person name="Westerberg I."/>
            <person name="Brannstrom I.O."/>
            <person name="Guillou S."/>
            <person name="Cros-Aarteil S."/>
            <person name="Calhoun S."/>
            <person name="Haridas S."/>
            <person name="Kuo A."/>
            <person name="Mondo S."/>
            <person name="Pangilinan J."/>
            <person name="Riley R."/>
            <person name="LaButti K."/>
            <person name="Andreopoulos B."/>
            <person name="Lipzen A."/>
            <person name="Chen C."/>
            <person name="Yan M."/>
            <person name="Daum C."/>
            <person name="Ng V."/>
            <person name="Clum A."/>
            <person name="Steindorff A."/>
            <person name="Ohm R.A."/>
            <person name="Martin F."/>
            <person name="Silar P."/>
            <person name="Natvig D.O."/>
            <person name="Lalanne C."/>
            <person name="Gautier V."/>
            <person name="Ament-Velasquez S.L."/>
            <person name="Kruys A."/>
            <person name="Hutchinson M.I."/>
            <person name="Powell A.J."/>
            <person name="Barry K."/>
            <person name="Miller A.N."/>
            <person name="Grigoriev I.V."/>
            <person name="Debuchy R."/>
            <person name="Gladieux P."/>
            <person name="Hiltunen Thoren M."/>
            <person name="Johannesson H."/>
        </authorList>
    </citation>
    <scope>NUCLEOTIDE SEQUENCE</scope>
    <source>
        <strain evidence="2">FGSC 1904</strain>
    </source>
</reference>
<proteinExistence type="predicted"/>
<accession>A0AAE0UHD3</accession>
<keyword evidence="3" id="KW-1185">Reference proteome</keyword>
<feature type="region of interest" description="Disordered" evidence="1">
    <location>
        <begin position="190"/>
        <end position="210"/>
    </location>
</feature>
<protein>
    <submittedName>
        <fullName evidence="2">Uncharacterized protein</fullName>
    </submittedName>
</protein>
<evidence type="ECO:0000313" key="2">
    <source>
        <dbReference type="EMBL" id="KAK3403600.1"/>
    </source>
</evidence>
<dbReference type="EMBL" id="JAUTDP010000001">
    <property type="protein sequence ID" value="KAK3403600.1"/>
    <property type="molecule type" value="Genomic_DNA"/>
</dbReference>
<reference evidence="2" key="2">
    <citation type="submission" date="2023-07" db="EMBL/GenBank/DDBJ databases">
        <authorList>
            <consortium name="Lawrence Berkeley National Laboratory"/>
            <person name="Haridas S."/>
            <person name="Hensen N."/>
            <person name="Bonometti L."/>
            <person name="Westerberg I."/>
            <person name="Brannstrom I.O."/>
            <person name="Guillou S."/>
            <person name="Cros-Aarteil S."/>
            <person name="Calhoun S."/>
            <person name="Kuo A."/>
            <person name="Mondo S."/>
            <person name="Pangilinan J."/>
            <person name="Riley R."/>
            <person name="LaButti K."/>
            <person name="Andreopoulos B."/>
            <person name="Lipzen A."/>
            <person name="Chen C."/>
            <person name="Yanf M."/>
            <person name="Daum C."/>
            <person name="Ng V."/>
            <person name="Clum A."/>
            <person name="Steindorff A."/>
            <person name="Ohm R."/>
            <person name="Martin F."/>
            <person name="Silar P."/>
            <person name="Natvig D."/>
            <person name="Lalanne C."/>
            <person name="Gautier V."/>
            <person name="Ament-velasquez S.L."/>
            <person name="Kruys A."/>
            <person name="Hutchinson M.I."/>
            <person name="Powell A.J."/>
            <person name="Barry K."/>
            <person name="Miller A.N."/>
            <person name="Grigoriev I.V."/>
            <person name="Debuchy R."/>
            <person name="Gladieux P."/>
            <person name="Thoren M.H."/>
            <person name="Johannesson H."/>
        </authorList>
    </citation>
    <scope>NUCLEOTIDE SEQUENCE</scope>
    <source>
        <strain evidence="2">FGSC 1904</strain>
    </source>
</reference>
<sequence length="210" mass="23987">MRHGQFFTSVKLKRAGGTYRGRWCSKFSQNWKERARHFTIGIMSDISHFRHKWKLRCGILGAAADSNPCGPALENRGGPGGVERFCATAGMRARNHSRLPHRQSISCSLRQGHCGRREGVRLRDSRPSMGNRRQRDWWKGKTKHMQAFDGRVQLQSWLKNENEKRTDTAAAVTGHSGRLRISDLHADENHLRTSESEPVPAIRSPFHVHM</sequence>